<dbReference type="InterPro" id="IPR035279">
    <property type="entry name" value="DUF5358"/>
</dbReference>
<reference evidence="1 2" key="1">
    <citation type="submission" date="2020-10" db="EMBL/GenBank/DDBJ databases">
        <title>Genome Sequencing of Rodentibacter spp. strain DSM111151.</title>
        <authorList>
            <person name="Benga L."/>
            <person name="Lautwein T."/>
        </authorList>
    </citation>
    <scope>NUCLEOTIDE SEQUENCE [LARGE SCALE GENOMIC DNA]</scope>
    <source>
        <strain evidence="1 2">DSM 111151</strain>
    </source>
</reference>
<organism evidence="1 2">
    <name type="scientific">Rodentibacter haemolyticus</name>
    <dbReference type="NCBI Taxonomy" id="2778911"/>
    <lineage>
        <taxon>Bacteria</taxon>
        <taxon>Pseudomonadati</taxon>
        <taxon>Pseudomonadota</taxon>
        <taxon>Gammaproteobacteria</taxon>
        <taxon>Pasteurellales</taxon>
        <taxon>Pasteurellaceae</taxon>
        <taxon>Rodentibacter</taxon>
    </lineage>
</organism>
<evidence type="ECO:0008006" key="3">
    <source>
        <dbReference type="Google" id="ProtNLM"/>
    </source>
</evidence>
<dbReference type="Proteomes" id="UP000663069">
    <property type="component" value="Chromosome"/>
</dbReference>
<sequence>MFKRTFLIIAITSLSACHQILSNGYKVTDEEMKKYVAEVNKFQQCVYPEIAKANNDPKRLEKIFNRTEEEKYLWLDFGRSLIASIVGQENDQRIAQDPNSQKYFEKKYQEFSHHHPVIFTEKDKKECELFKRNFNQKLNELKQLTQ</sequence>
<name>A0ABX6UZT1_9PAST</name>
<dbReference type="RefSeq" id="WP_194813162.1">
    <property type="nucleotide sequence ID" value="NZ_CP063056.1"/>
</dbReference>
<accession>A0ABX6UZT1</accession>
<evidence type="ECO:0000313" key="2">
    <source>
        <dbReference type="Proteomes" id="UP000663069"/>
    </source>
</evidence>
<proteinExistence type="predicted"/>
<dbReference type="EMBL" id="CP063056">
    <property type="protein sequence ID" value="QPB43607.1"/>
    <property type="molecule type" value="Genomic_DNA"/>
</dbReference>
<protein>
    <recommendedName>
        <fullName evidence="3">Lipoprotein</fullName>
    </recommendedName>
</protein>
<evidence type="ECO:0000313" key="1">
    <source>
        <dbReference type="EMBL" id="QPB43607.1"/>
    </source>
</evidence>
<keyword evidence="2" id="KW-1185">Reference proteome</keyword>
<gene>
    <name evidence="1" type="ORF">IHV77_05960</name>
</gene>
<dbReference type="Pfam" id="PF17311">
    <property type="entry name" value="DUF5358"/>
    <property type="match status" value="1"/>
</dbReference>
<dbReference type="PROSITE" id="PS51257">
    <property type="entry name" value="PROKAR_LIPOPROTEIN"/>
    <property type="match status" value="1"/>
</dbReference>